<dbReference type="AlphaFoldDB" id="A0A1J8Q8G1"/>
<keyword evidence="3" id="KW-1185">Reference proteome</keyword>
<proteinExistence type="predicted"/>
<reference evidence="2 3" key="1">
    <citation type="submission" date="2016-03" db="EMBL/GenBank/DDBJ databases">
        <title>Comparative genomics of the ectomycorrhizal sister species Rhizopogon vinicolor and Rhizopogon vesiculosus (Basidiomycota: Boletales) reveals a divergence of the mating type B locus.</title>
        <authorList>
            <person name="Mujic A.B."/>
            <person name="Kuo A."/>
            <person name="Tritt A."/>
            <person name="Lipzen A."/>
            <person name="Chen C."/>
            <person name="Johnson J."/>
            <person name="Sharma A."/>
            <person name="Barry K."/>
            <person name="Grigoriev I.V."/>
            <person name="Spatafora J.W."/>
        </authorList>
    </citation>
    <scope>NUCLEOTIDE SEQUENCE [LARGE SCALE GENOMIC DNA]</scope>
    <source>
        <strain evidence="2 3">AM-OR11-056</strain>
    </source>
</reference>
<dbReference type="Proteomes" id="UP000183567">
    <property type="component" value="Unassembled WGS sequence"/>
</dbReference>
<evidence type="ECO:0000313" key="2">
    <source>
        <dbReference type="EMBL" id="OJA17285.1"/>
    </source>
</evidence>
<feature type="region of interest" description="Disordered" evidence="1">
    <location>
        <begin position="45"/>
        <end position="94"/>
    </location>
</feature>
<evidence type="ECO:0000313" key="3">
    <source>
        <dbReference type="Proteomes" id="UP000183567"/>
    </source>
</evidence>
<protein>
    <submittedName>
        <fullName evidence="2">Uncharacterized protein</fullName>
    </submittedName>
</protein>
<name>A0A1J8Q8G1_9AGAM</name>
<evidence type="ECO:0000256" key="1">
    <source>
        <dbReference type="SAM" id="MobiDB-lite"/>
    </source>
</evidence>
<comment type="caution">
    <text evidence="2">The sequence shown here is derived from an EMBL/GenBank/DDBJ whole genome shotgun (WGS) entry which is preliminary data.</text>
</comment>
<gene>
    <name evidence="2" type="ORF">AZE42_12097</name>
</gene>
<dbReference type="EMBL" id="LVVM01002127">
    <property type="protein sequence ID" value="OJA17285.1"/>
    <property type="molecule type" value="Genomic_DNA"/>
</dbReference>
<feature type="compositionally biased region" description="Polar residues" evidence="1">
    <location>
        <begin position="47"/>
        <end position="90"/>
    </location>
</feature>
<accession>A0A1J8Q8G1</accession>
<dbReference type="OrthoDB" id="2634326at2759"/>
<sequence>MYCEAGRIVKPFHLLYRGPGGFNCHFHIHHPYTGTLGINPDVPLSLVSPQNPASGKAPSQGQQNKKVRKTASSQLMKMKDPNTTNNQQSRNKWEELRCPENPESIDLWTSAFQKADKATDHVKKGLVDQGYRFPEPALLITPSSLEQKKLFIVNWLTA</sequence>
<organism evidence="2 3">
    <name type="scientific">Rhizopogon vesiculosus</name>
    <dbReference type="NCBI Taxonomy" id="180088"/>
    <lineage>
        <taxon>Eukaryota</taxon>
        <taxon>Fungi</taxon>
        <taxon>Dikarya</taxon>
        <taxon>Basidiomycota</taxon>
        <taxon>Agaricomycotina</taxon>
        <taxon>Agaricomycetes</taxon>
        <taxon>Agaricomycetidae</taxon>
        <taxon>Boletales</taxon>
        <taxon>Suillineae</taxon>
        <taxon>Rhizopogonaceae</taxon>
        <taxon>Rhizopogon</taxon>
    </lineage>
</organism>